<name>A0AA88LE50_ARTSF</name>
<dbReference type="GO" id="GO:0005850">
    <property type="term" value="C:eukaryotic translation initiation factor 2 complex"/>
    <property type="evidence" value="ECO:0007669"/>
    <property type="project" value="TreeGrafter"/>
</dbReference>
<feature type="domain" description="S1 motif" evidence="7">
    <location>
        <begin position="16"/>
        <end position="87"/>
    </location>
</feature>
<sequence>MPLSCRYYAEKFPETEDVVMVKVRSIADMGAYVNLLEYDDIEGMILLSELSRRRIRSINKLIRIGKTEPVVVIRVDKDKGYIDLSKRRVSAEDIDKCTEKFSKAKAVNSILRHVAFMLDYQTNEQLEELYQKTAWLFDKKAKRQSAAYEAFKQAVKDPSLLDECGLDEKTKETLLNQIKQKLTPQAVKIRAYVECSCYGYEGINAVKRALKAGMSVSTEEIPIKINLVASPIFVINTHTQEKEDGMKALTLSLKAIEEAAEKEGGTFRIKSAPKVVTKEDEAEHARQMELAEQESRQVAGDDSEEEESEEGSDEEDDEKKENGVKGESEEDE</sequence>
<dbReference type="InterPro" id="IPR011488">
    <property type="entry name" value="TIF_2_asu"/>
</dbReference>
<dbReference type="InterPro" id="IPR012340">
    <property type="entry name" value="NA-bd_OB-fold"/>
</dbReference>
<dbReference type="GO" id="GO:0033290">
    <property type="term" value="C:eukaryotic 48S preinitiation complex"/>
    <property type="evidence" value="ECO:0007669"/>
    <property type="project" value="TreeGrafter"/>
</dbReference>
<dbReference type="SUPFAM" id="SSF116742">
    <property type="entry name" value="eIF2alpha middle domain-like"/>
    <property type="match status" value="1"/>
</dbReference>
<proteinExistence type="inferred from homology"/>
<evidence type="ECO:0000259" key="7">
    <source>
        <dbReference type="PROSITE" id="PS50126"/>
    </source>
</evidence>
<reference evidence="8" key="1">
    <citation type="submission" date="2023-07" db="EMBL/GenBank/DDBJ databases">
        <title>Chromosome-level genome assembly of Artemia franciscana.</title>
        <authorList>
            <person name="Jo E."/>
        </authorList>
    </citation>
    <scope>NUCLEOTIDE SEQUENCE</scope>
    <source>
        <tissue evidence="8">Whole body</tissue>
    </source>
</reference>
<accession>A0AA88LE50</accession>
<dbReference type="Gene3D" id="3.30.70.1130">
    <property type="entry name" value="EIF_2_alpha"/>
    <property type="match status" value="1"/>
</dbReference>
<keyword evidence="9" id="KW-1185">Reference proteome</keyword>
<dbReference type="EMBL" id="JAVRJZ010000009">
    <property type="protein sequence ID" value="KAK2718200.1"/>
    <property type="molecule type" value="Genomic_DNA"/>
</dbReference>
<dbReference type="GO" id="GO:0003743">
    <property type="term" value="F:translation initiation factor activity"/>
    <property type="evidence" value="ECO:0007669"/>
    <property type="project" value="UniProtKB-KW"/>
</dbReference>
<dbReference type="FunFam" id="2.40.50.140:FF:000795">
    <property type="entry name" value="Eukaryotic translation initiation factor 2 subunit 1"/>
    <property type="match status" value="1"/>
</dbReference>
<feature type="compositionally biased region" description="Basic and acidic residues" evidence="6">
    <location>
        <begin position="319"/>
        <end position="332"/>
    </location>
</feature>
<dbReference type="SMART" id="SM00316">
    <property type="entry name" value="S1"/>
    <property type="match status" value="1"/>
</dbReference>
<dbReference type="InterPro" id="IPR044126">
    <property type="entry name" value="S1_IF2_alpha"/>
</dbReference>
<feature type="compositionally biased region" description="Acidic residues" evidence="6">
    <location>
        <begin position="301"/>
        <end position="318"/>
    </location>
</feature>
<dbReference type="Gene3D" id="1.10.150.190">
    <property type="entry name" value="Translation initiation factor 2, subunit 1, domain 2"/>
    <property type="match status" value="1"/>
</dbReference>
<evidence type="ECO:0000256" key="4">
    <source>
        <dbReference type="ARBA" id="ARBA00022917"/>
    </source>
</evidence>
<dbReference type="InterPro" id="IPR024055">
    <property type="entry name" value="TIF2_asu_C"/>
</dbReference>
<dbReference type="AlphaFoldDB" id="A0AA88LE50"/>
<dbReference type="Gene3D" id="2.40.50.140">
    <property type="entry name" value="Nucleic acid-binding proteins"/>
    <property type="match status" value="1"/>
</dbReference>
<dbReference type="GO" id="GO:0003723">
    <property type="term" value="F:RNA binding"/>
    <property type="evidence" value="ECO:0007669"/>
    <property type="project" value="InterPro"/>
</dbReference>
<evidence type="ECO:0000256" key="2">
    <source>
        <dbReference type="ARBA" id="ARBA00020950"/>
    </source>
</evidence>
<dbReference type="FunFam" id="1.10.150.190:FF:000001">
    <property type="entry name" value="Eukaryotic translation initiation factor 2 subunit 1"/>
    <property type="match status" value="1"/>
</dbReference>
<evidence type="ECO:0000256" key="3">
    <source>
        <dbReference type="ARBA" id="ARBA00022540"/>
    </source>
</evidence>
<dbReference type="SUPFAM" id="SSF50249">
    <property type="entry name" value="Nucleic acid-binding proteins"/>
    <property type="match status" value="1"/>
</dbReference>
<dbReference type="GO" id="GO:0043022">
    <property type="term" value="F:ribosome binding"/>
    <property type="evidence" value="ECO:0007669"/>
    <property type="project" value="TreeGrafter"/>
</dbReference>
<evidence type="ECO:0000256" key="1">
    <source>
        <dbReference type="ARBA" id="ARBA00007223"/>
    </source>
</evidence>
<dbReference type="InterPro" id="IPR003029">
    <property type="entry name" value="S1_domain"/>
</dbReference>
<keyword evidence="4" id="KW-0648">Protein biosynthesis</keyword>
<gene>
    <name evidence="8" type="ORF">QYM36_005501</name>
</gene>
<feature type="region of interest" description="Disordered" evidence="6">
    <location>
        <begin position="271"/>
        <end position="332"/>
    </location>
</feature>
<organism evidence="8 9">
    <name type="scientific">Artemia franciscana</name>
    <name type="common">Brine shrimp</name>
    <name type="synonym">Artemia sanfranciscana</name>
    <dbReference type="NCBI Taxonomy" id="6661"/>
    <lineage>
        <taxon>Eukaryota</taxon>
        <taxon>Metazoa</taxon>
        <taxon>Ecdysozoa</taxon>
        <taxon>Arthropoda</taxon>
        <taxon>Crustacea</taxon>
        <taxon>Branchiopoda</taxon>
        <taxon>Anostraca</taxon>
        <taxon>Artemiidae</taxon>
        <taxon>Artemia</taxon>
    </lineage>
</organism>
<comment type="caution">
    <text evidence="8">The sequence shown here is derived from an EMBL/GenBank/DDBJ whole genome shotgun (WGS) entry which is preliminary data.</text>
</comment>
<dbReference type="PANTHER" id="PTHR10602">
    <property type="entry name" value="EUKARYOTIC TRANSLATION INITIATION FACTOR 2 SUBUNIT 1"/>
    <property type="match status" value="1"/>
</dbReference>
<evidence type="ECO:0000256" key="6">
    <source>
        <dbReference type="SAM" id="MobiDB-lite"/>
    </source>
</evidence>
<keyword evidence="3" id="KW-0396">Initiation factor</keyword>
<evidence type="ECO:0000256" key="5">
    <source>
        <dbReference type="ARBA" id="ARBA00033370"/>
    </source>
</evidence>
<feature type="compositionally biased region" description="Basic and acidic residues" evidence="6">
    <location>
        <begin position="276"/>
        <end position="295"/>
    </location>
</feature>
<dbReference type="Pfam" id="PF00575">
    <property type="entry name" value="S1"/>
    <property type="match status" value="1"/>
</dbReference>
<evidence type="ECO:0000313" key="9">
    <source>
        <dbReference type="Proteomes" id="UP001187531"/>
    </source>
</evidence>
<dbReference type="PANTHER" id="PTHR10602:SF0">
    <property type="entry name" value="EUKARYOTIC TRANSLATION INITIATION FACTOR 2 SUBUNIT 1"/>
    <property type="match status" value="1"/>
</dbReference>
<dbReference type="Proteomes" id="UP001187531">
    <property type="component" value="Unassembled WGS sequence"/>
</dbReference>
<dbReference type="CDD" id="cd04452">
    <property type="entry name" value="S1_IF2_alpha"/>
    <property type="match status" value="1"/>
</dbReference>
<dbReference type="InterPro" id="IPR024054">
    <property type="entry name" value="TIF2_asu_middle_sf"/>
</dbReference>
<dbReference type="SUPFAM" id="SSF110993">
    <property type="entry name" value="eIF-2-alpha, C-terminal domain"/>
    <property type="match status" value="1"/>
</dbReference>
<dbReference type="PROSITE" id="PS50126">
    <property type="entry name" value="S1"/>
    <property type="match status" value="1"/>
</dbReference>
<protein>
    <recommendedName>
        <fullName evidence="2">Eukaryotic translation initiation factor 2 subunit 1</fullName>
    </recommendedName>
    <alternativeName>
        <fullName evidence="5">Eukaryotic translation initiation factor 2 subunit alpha</fullName>
    </alternativeName>
</protein>
<dbReference type="Pfam" id="PF07541">
    <property type="entry name" value="EIF_2_alpha"/>
    <property type="match status" value="1"/>
</dbReference>
<evidence type="ECO:0000313" key="8">
    <source>
        <dbReference type="EMBL" id="KAK2718200.1"/>
    </source>
</evidence>
<comment type="similarity">
    <text evidence="1">Belongs to the eIF-2-alpha family.</text>
</comment>